<accession>A0ABV1D2K3</accession>
<gene>
    <name evidence="2" type="ORF">WMQ36_04535</name>
</gene>
<feature type="transmembrane region" description="Helical" evidence="1">
    <location>
        <begin position="12"/>
        <end position="33"/>
    </location>
</feature>
<feature type="transmembrane region" description="Helical" evidence="1">
    <location>
        <begin position="125"/>
        <end position="148"/>
    </location>
</feature>
<feature type="transmembrane region" description="Helical" evidence="1">
    <location>
        <begin position="160"/>
        <end position="180"/>
    </location>
</feature>
<evidence type="ECO:0000313" key="3">
    <source>
        <dbReference type="Proteomes" id="UP001454086"/>
    </source>
</evidence>
<feature type="transmembrane region" description="Helical" evidence="1">
    <location>
        <begin position="200"/>
        <end position="226"/>
    </location>
</feature>
<organism evidence="2 3">
    <name type="scientific">Enterocloster hominis</name>
    <name type="common">ex Hitch et al. 2024</name>
    <dbReference type="NCBI Taxonomy" id="1917870"/>
    <lineage>
        <taxon>Bacteria</taxon>
        <taxon>Bacillati</taxon>
        <taxon>Bacillota</taxon>
        <taxon>Clostridia</taxon>
        <taxon>Lachnospirales</taxon>
        <taxon>Lachnospiraceae</taxon>
        <taxon>Enterocloster</taxon>
    </lineage>
</organism>
<evidence type="ECO:0000256" key="1">
    <source>
        <dbReference type="SAM" id="Phobius"/>
    </source>
</evidence>
<protein>
    <submittedName>
        <fullName evidence="2">ABC transporter permease subunit</fullName>
    </submittedName>
</protein>
<comment type="caution">
    <text evidence="2">The sequence shown here is derived from an EMBL/GenBank/DDBJ whole genome shotgun (WGS) entry which is preliminary data.</text>
</comment>
<reference evidence="2 3" key="1">
    <citation type="submission" date="2024-03" db="EMBL/GenBank/DDBJ databases">
        <title>Human intestinal bacterial collection.</title>
        <authorList>
            <person name="Pauvert C."/>
            <person name="Hitch T.C.A."/>
            <person name="Clavel T."/>
        </authorList>
    </citation>
    <scope>NUCLEOTIDE SEQUENCE [LARGE SCALE GENOMIC DNA]</scope>
    <source>
        <strain evidence="2 3">CLA-SR-H021</strain>
    </source>
</reference>
<dbReference type="Pfam" id="PF12679">
    <property type="entry name" value="ABC2_membrane_2"/>
    <property type="match status" value="1"/>
</dbReference>
<evidence type="ECO:0000313" key="2">
    <source>
        <dbReference type="EMBL" id="MEQ2424230.1"/>
    </source>
</evidence>
<name>A0ABV1D2K3_9FIRM</name>
<keyword evidence="1" id="KW-1133">Transmembrane helix</keyword>
<feature type="transmembrane region" description="Helical" evidence="1">
    <location>
        <begin position="45"/>
        <end position="63"/>
    </location>
</feature>
<feature type="transmembrane region" description="Helical" evidence="1">
    <location>
        <begin position="95"/>
        <end position="119"/>
    </location>
</feature>
<dbReference type="RefSeq" id="WP_349117784.1">
    <property type="nucleotide sequence ID" value="NZ_JBBMFM010000010.1"/>
</dbReference>
<dbReference type="EMBL" id="JBBMFM010000010">
    <property type="protein sequence ID" value="MEQ2424230.1"/>
    <property type="molecule type" value="Genomic_DNA"/>
</dbReference>
<sequence>MKAIYRKELGGYFHTMSGYVYLSIFLMISGYYFVTGNLLSGNGDMKNYFSSMVQVGMFLLPMLTMRSFAEEQKTGTNQLLMSSPVSGPGIVTGKFLAVLTVFAIGQSVSLIYGAILAAYGQFDPYLLSGSLAGTILAASAFISIGLFISSVTDSQAVAGVISYSILMGLWLIGYIGTFLSSSSLKALASYLSLSSKFMEFSMGLLSLTSVTYYISIAFLFLFFTILMQERRRIC</sequence>
<proteinExistence type="predicted"/>
<dbReference type="Proteomes" id="UP001454086">
    <property type="component" value="Unassembled WGS sequence"/>
</dbReference>
<keyword evidence="1" id="KW-0812">Transmembrane</keyword>
<keyword evidence="1" id="KW-0472">Membrane</keyword>
<keyword evidence="3" id="KW-1185">Reference proteome</keyword>